<reference evidence="1 2" key="1">
    <citation type="submission" date="2020-04" db="EMBL/GenBank/DDBJ databases">
        <title>MicrobeNet Type strains.</title>
        <authorList>
            <person name="Nicholson A.C."/>
        </authorList>
    </citation>
    <scope>NUCLEOTIDE SEQUENCE [LARGE SCALE GENOMIC DNA]</scope>
    <source>
        <strain evidence="1 2">JCM 3332</strain>
    </source>
</reference>
<protein>
    <submittedName>
        <fullName evidence="1">Uncharacterized protein</fullName>
    </submittedName>
</protein>
<dbReference type="AlphaFoldDB" id="A0A846YIB5"/>
<keyword evidence="2" id="KW-1185">Reference proteome</keyword>
<accession>A0A846YIB5</accession>
<name>A0A846YIB5_9NOCA</name>
<proteinExistence type="predicted"/>
<dbReference type="RefSeq" id="WP_062975459.1">
    <property type="nucleotide sequence ID" value="NZ_JAAXOT010000007.1"/>
</dbReference>
<comment type="caution">
    <text evidence="1">The sequence shown here is derived from an EMBL/GenBank/DDBJ whole genome shotgun (WGS) entry which is preliminary data.</text>
</comment>
<dbReference type="EMBL" id="JAAXOT010000007">
    <property type="protein sequence ID" value="NKY57571.1"/>
    <property type="molecule type" value="Genomic_DNA"/>
</dbReference>
<sequence length="135" mass="14845">MHSVRTAIRELMDRSIEIGGSTGHGTVVISAGPGTVQWLAESRGVFDIEVVDPAGPVRRTLYQRLRRRRPAGPAGFTERERALPAEPGFVAGDVACELRPDEAGLDHEQILYVLTTVLHDIFRVHDPDGFTAEIF</sequence>
<gene>
    <name evidence="1" type="ORF">HGA15_15700</name>
</gene>
<evidence type="ECO:0000313" key="1">
    <source>
        <dbReference type="EMBL" id="NKY57571.1"/>
    </source>
</evidence>
<evidence type="ECO:0000313" key="2">
    <source>
        <dbReference type="Proteomes" id="UP000570678"/>
    </source>
</evidence>
<organism evidence="1 2">
    <name type="scientific">Nocardia flavorosea</name>
    <dbReference type="NCBI Taxonomy" id="53429"/>
    <lineage>
        <taxon>Bacteria</taxon>
        <taxon>Bacillati</taxon>
        <taxon>Actinomycetota</taxon>
        <taxon>Actinomycetes</taxon>
        <taxon>Mycobacteriales</taxon>
        <taxon>Nocardiaceae</taxon>
        <taxon>Nocardia</taxon>
    </lineage>
</organism>
<dbReference type="Proteomes" id="UP000570678">
    <property type="component" value="Unassembled WGS sequence"/>
</dbReference>